<evidence type="ECO:0008006" key="3">
    <source>
        <dbReference type="Google" id="ProtNLM"/>
    </source>
</evidence>
<reference evidence="2" key="1">
    <citation type="submission" date="2016-11" db="EMBL/GenBank/DDBJ databases">
        <authorList>
            <person name="Varghese N."/>
            <person name="Submissions S."/>
        </authorList>
    </citation>
    <scope>NUCLEOTIDE SEQUENCE [LARGE SCALE GENOMIC DNA]</scope>
    <source>
        <strain evidence="2">DSM 16990</strain>
    </source>
</reference>
<evidence type="ECO:0000313" key="2">
    <source>
        <dbReference type="Proteomes" id="UP000184287"/>
    </source>
</evidence>
<keyword evidence="2" id="KW-1185">Reference proteome</keyword>
<proteinExistence type="predicted"/>
<dbReference type="InterPro" id="IPR011989">
    <property type="entry name" value="ARM-like"/>
</dbReference>
<protein>
    <recommendedName>
        <fullName evidence="3">HEAT repeat-containing protein</fullName>
    </recommendedName>
</protein>
<dbReference type="InterPro" id="IPR016024">
    <property type="entry name" value="ARM-type_fold"/>
</dbReference>
<dbReference type="AlphaFoldDB" id="A0A1M5H0X5"/>
<dbReference type="RefSeq" id="WP_073233127.1">
    <property type="nucleotide sequence ID" value="NZ_FQUQ01000004.1"/>
</dbReference>
<evidence type="ECO:0000313" key="1">
    <source>
        <dbReference type="EMBL" id="SHG09597.1"/>
    </source>
</evidence>
<dbReference type="OrthoDB" id="8847851at2"/>
<dbReference type="SUPFAM" id="SSF48371">
    <property type="entry name" value="ARM repeat"/>
    <property type="match status" value="1"/>
</dbReference>
<dbReference type="Gene3D" id="1.25.10.10">
    <property type="entry name" value="Leucine-rich Repeat Variant"/>
    <property type="match status" value="1"/>
</dbReference>
<dbReference type="STRING" id="288992.SAMN04488522_104455"/>
<gene>
    <name evidence="1" type="ORF">SAMN04488522_104455</name>
</gene>
<organism evidence="1 2">
    <name type="scientific">Pedobacter caeni</name>
    <dbReference type="NCBI Taxonomy" id="288992"/>
    <lineage>
        <taxon>Bacteria</taxon>
        <taxon>Pseudomonadati</taxon>
        <taxon>Bacteroidota</taxon>
        <taxon>Sphingobacteriia</taxon>
        <taxon>Sphingobacteriales</taxon>
        <taxon>Sphingobacteriaceae</taxon>
        <taxon>Pedobacter</taxon>
    </lineage>
</organism>
<dbReference type="EMBL" id="FQUQ01000004">
    <property type="protein sequence ID" value="SHG09597.1"/>
    <property type="molecule type" value="Genomic_DNA"/>
</dbReference>
<sequence length="235" mass="27196">MKSKIESLQKHYKELLLLEDSDDGIFDFKDELLSSDEEEVLEFHFKILKDKNDEYLQRDLFAFFSDRRDKESAGEFLYKKYKDGIDDIGLRANVIQLSGHLRGKHTRDIALENMVSLEWNLRYSSIIVLGWVGSKTDLKVLNERLLTDPDPQLRGYAATAMRQIWFNHPKTKDDILRFIKDAIEEESAQEAIEGLVITAQDLLKKKLGLKESKYGEVTGDMDVAKNKTIEALKSY</sequence>
<dbReference type="Proteomes" id="UP000184287">
    <property type="component" value="Unassembled WGS sequence"/>
</dbReference>
<accession>A0A1M5H0X5</accession>
<name>A0A1M5H0X5_9SPHI</name>